<organism evidence="7 8">
    <name type="scientific">Candidatus Avichristensenella intestinipullorum</name>
    <dbReference type="NCBI Taxonomy" id="2840693"/>
    <lineage>
        <taxon>Bacteria</taxon>
        <taxon>Bacillati</taxon>
        <taxon>Bacillota</taxon>
        <taxon>Clostridia</taxon>
        <taxon>Candidatus Avichristensenella</taxon>
    </lineage>
</organism>
<accession>A0A9D1CIF3</accession>
<dbReference type="Proteomes" id="UP000886819">
    <property type="component" value="Unassembled WGS sequence"/>
</dbReference>
<dbReference type="EMBL" id="DVFI01000025">
    <property type="protein sequence ID" value="HIQ62283.1"/>
    <property type="molecule type" value="Genomic_DNA"/>
</dbReference>
<evidence type="ECO:0000256" key="3">
    <source>
        <dbReference type="ARBA" id="ARBA00022692"/>
    </source>
</evidence>
<feature type="transmembrane region" description="Helical" evidence="6">
    <location>
        <begin position="282"/>
        <end position="301"/>
    </location>
</feature>
<keyword evidence="4 6" id="KW-1133">Transmembrane helix</keyword>
<evidence type="ECO:0000256" key="6">
    <source>
        <dbReference type="SAM" id="Phobius"/>
    </source>
</evidence>
<name>A0A9D1CIF3_9FIRM</name>
<evidence type="ECO:0000313" key="7">
    <source>
        <dbReference type="EMBL" id="HIQ62283.1"/>
    </source>
</evidence>
<dbReference type="PANTHER" id="PTHR35791:SF1">
    <property type="entry name" value="UPF0754 MEMBRANE PROTEIN YHEB"/>
    <property type="match status" value="1"/>
</dbReference>
<evidence type="ECO:0000256" key="1">
    <source>
        <dbReference type="ARBA" id="ARBA00004308"/>
    </source>
</evidence>
<evidence type="ECO:0000313" key="8">
    <source>
        <dbReference type="Proteomes" id="UP000886819"/>
    </source>
</evidence>
<keyword evidence="5 6" id="KW-0472">Membrane</keyword>
<dbReference type="PANTHER" id="PTHR35791">
    <property type="entry name" value="UPF0754 MEMBRANE PROTEIN YHEB"/>
    <property type="match status" value="1"/>
</dbReference>
<reference evidence="7" key="1">
    <citation type="submission" date="2020-10" db="EMBL/GenBank/DDBJ databases">
        <authorList>
            <person name="Gilroy R."/>
        </authorList>
    </citation>
    <scope>NUCLEOTIDE SEQUENCE</scope>
    <source>
        <strain evidence="7">ChiHile30-977</strain>
    </source>
</reference>
<keyword evidence="3 6" id="KW-0812">Transmembrane</keyword>
<sequence>MQWEWLVGPAMGGLIGYVTNDIAVRMLFRPHAAKRLFGRRLPFTPGLIPKERARLANAIGDVLDREVLNPEVMEAALLSEAMLEKLGDAADATMEALLREERTPRVLLEGMVGEQPLADFEAGARRAANLYLMEKLMESGVERKVAAIAVAEARKRAASSSAGLLTLFWDEKRTAAMEEKFSQTLREMLAEHAPGMVDEMLDGVVREGMDTPVRVLAARLEGQKEQVRAFLLRQYQAALRAGLEKALKSLEIGKIVEERLNALDMAALEALILQVIRKELRAIVWLGALLGALLGVLNAVFV</sequence>
<dbReference type="GO" id="GO:0012505">
    <property type="term" value="C:endomembrane system"/>
    <property type="evidence" value="ECO:0007669"/>
    <property type="project" value="UniProtKB-SubCell"/>
</dbReference>
<dbReference type="AlphaFoldDB" id="A0A9D1CIF3"/>
<dbReference type="InterPro" id="IPR007383">
    <property type="entry name" value="DUF445"/>
</dbReference>
<evidence type="ECO:0000256" key="5">
    <source>
        <dbReference type="ARBA" id="ARBA00023136"/>
    </source>
</evidence>
<proteinExistence type="inferred from homology"/>
<reference evidence="7" key="2">
    <citation type="journal article" date="2021" name="PeerJ">
        <title>Extensive microbial diversity within the chicken gut microbiome revealed by metagenomics and culture.</title>
        <authorList>
            <person name="Gilroy R."/>
            <person name="Ravi A."/>
            <person name="Getino M."/>
            <person name="Pursley I."/>
            <person name="Horton D.L."/>
            <person name="Alikhan N.F."/>
            <person name="Baker D."/>
            <person name="Gharbi K."/>
            <person name="Hall N."/>
            <person name="Watson M."/>
            <person name="Adriaenssens E.M."/>
            <person name="Foster-Nyarko E."/>
            <person name="Jarju S."/>
            <person name="Secka A."/>
            <person name="Antonio M."/>
            <person name="Oren A."/>
            <person name="Chaudhuri R.R."/>
            <person name="La Ragione R."/>
            <person name="Hildebrand F."/>
            <person name="Pallen M.J."/>
        </authorList>
    </citation>
    <scope>NUCLEOTIDE SEQUENCE</scope>
    <source>
        <strain evidence="7">ChiHile30-977</strain>
    </source>
</reference>
<comment type="subcellular location">
    <subcellularLocation>
        <location evidence="1">Endomembrane system</location>
    </subcellularLocation>
</comment>
<comment type="caution">
    <text evidence="7">The sequence shown here is derived from an EMBL/GenBank/DDBJ whole genome shotgun (WGS) entry which is preliminary data.</text>
</comment>
<comment type="similarity">
    <text evidence="2">Belongs to the UPF0754 family.</text>
</comment>
<evidence type="ECO:0000256" key="2">
    <source>
        <dbReference type="ARBA" id="ARBA00008053"/>
    </source>
</evidence>
<dbReference type="Pfam" id="PF04286">
    <property type="entry name" value="DUF445"/>
    <property type="match status" value="2"/>
</dbReference>
<gene>
    <name evidence="7" type="ORF">IAA66_01690</name>
</gene>
<protein>
    <submittedName>
        <fullName evidence="7">DUF445 family protein</fullName>
    </submittedName>
</protein>
<evidence type="ECO:0000256" key="4">
    <source>
        <dbReference type="ARBA" id="ARBA00022989"/>
    </source>
</evidence>